<evidence type="ECO:0000256" key="1">
    <source>
        <dbReference type="SAM" id="MobiDB-lite"/>
    </source>
</evidence>
<feature type="compositionally biased region" description="Basic residues" evidence="1">
    <location>
        <begin position="48"/>
        <end position="58"/>
    </location>
</feature>
<protein>
    <submittedName>
        <fullName evidence="3">Uncharacterized protein</fullName>
    </submittedName>
</protein>
<dbReference type="EMBL" id="CP017904">
    <property type="protein sequence ID" value="ARP21830.1"/>
    <property type="molecule type" value="Genomic_DNA"/>
</dbReference>
<evidence type="ECO:0000256" key="2">
    <source>
        <dbReference type="SAM" id="Phobius"/>
    </source>
</evidence>
<feature type="region of interest" description="Disordered" evidence="1">
    <location>
        <begin position="45"/>
        <end position="86"/>
    </location>
</feature>
<organism evidence="3">
    <name type="scientific">Vibrio alginolyticus</name>
    <dbReference type="NCBI Taxonomy" id="663"/>
    <lineage>
        <taxon>Bacteria</taxon>
        <taxon>Pseudomonadati</taxon>
        <taxon>Pseudomonadota</taxon>
        <taxon>Gammaproteobacteria</taxon>
        <taxon>Vibrionales</taxon>
        <taxon>Vibrionaceae</taxon>
        <taxon>Vibrio</taxon>
    </lineage>
</organism>
<name>A0A1W6U1C7_VIBAL</name>
<dbReference type="AlphaFoldDB" id="A0A1W6U1C7"/>
<keyword evidence="3" id="KW-0614">Plasmid</keyword>
<reference evidence="3" key="1">
    <citation type="submission" date="2016-10" db="EMBL/GenBank/DDBJ databases">
        <title>The High Quality Genome of Vibrio alginolyticus K01M1.</title>
        <authorList>
            <person name="Wendling C."/>
            <person name="Chibani C.M."/>
            <person name="Hertel R."/>
            <person name="Sproer C."/>
            <person name="Bunk B."/>
            <person name="Overmann J."/>
            <person name="Roth O."/>
            <person name="Liesegang H."/>
        </authorList>
    </citation>
    <scope>NUCLEOTIDE SEQUENCE</scope>
    <source>
        <strain evidence="3">K05K4</strain>
        <plasmid evidence="3">pL289</plasmid>
    </source>
</reference>
<accession>A0A1W6U1C7</accession>
<proteinExistence type="predicted"/>
<sequence length="86" mass="10078">MWNEWAGLGVILLVGFVIFIFWACKADTSSFDKWLSAILDKEHLSSNKSKHSDHKQKRTSVSANNGLYQNHRRAKRARENLHRNRR</sequence>
<feature type="transmembrane region" description="Helical" evidence="2">
    <location>
        <begin position="6"/>
        <end position="24"/>
    </location>
</feature>
<keyword evidence="2" id="KW-1133">Transmembrane helix</keyword>
<keyword evidence="2" id="KW-0812">Transmembrane</keyword>
<geneLocation type="plasmid" evidence="3">
    <name>pL289</name>
</geneLocation>
<feature type="compositionally biased region" description="Polar residues" evidence="1">
    <location>
        <begin position="59"/>
        <end position="68"/>
    </location>
</feature>
<gene>
    <name evidence="3" type="ORF">K05K4_51280</name>
</gene>
<feature type="compositionally biased region" description="Basic and acidic residues" evidence="1">
    <location>
        <begin position="77"/>
        <end position="86"/>
    </location>
</feature>
<keyword evidence="2" id="KW-0472">Membrane</keyword>
<evidence type="ECO:0000313" key="3">
    <source>
        <dbReference type="EMBL" id="ARP21830.1"/>
    </source>
</evidence>